<reference evidence="1 2" key="1">
    <citation type="submission" date="2018-04" db="EMBL/GenBank/DDBJ databases">
        <title>Genomic Encyclopedia of Archaeal and Bacterial Type Strains, Phase II (KMG-II): from individual species to whole genera.</title>
        <authorList>
            <person name="Goeker M."/>
        </authorList>
    </citation>
    <scope>NUCLEOTIDE SEQUENCE [LARGE SCALE GENOMIC DNA]</scope>
    <source>
        <strain evidence="1 2">DSM 45787</strain>
    </source>
</reference>
<comment type="caution">
    <text evidence="1">The sequence shown here is derived from an EMBL/GenBank/DDBJ whole genome shotgun (WGS) entry which is preliminary data.</text>
</comment>
<dbReference type="Proteomes" id="UP000244240">
    <property type="component" value="Unassembled WGS sequence"/>
</dbReference>
<dbReference type="EMBL" id="QBKR01000028">
    <property type="protein sequence ID" value="PTX53650.1"/>
    <property type="molecule type" value="Genomic_DNA"/>
</dbReference>
<evidence type="ECO:0000313" key="1">
    <source>
        <dbReference type="EMBL" id="PTX53650.1"/>
    </source>
</evidence>
<protein>
    <submittedName>
        <fullName evidence="1">Uncharacterized protein</fullName>
    </submittedName>
</protein>
<keyword evidence="2" id="KW-1185">Reference proteome</keyword>
<evidence type="ECO:0000313" key="2">
    <source>
        <dbReference type="Proteomes" id="UP000244240"/>
    </source>
</evidence>
<gene>
    <name evidence="1" type="ORF">C8P63_12811</name>
</gene>
<name>A0A2T6BC48_9BACL</name>
<sequence length="34" mass="3760">MWIKGLGVFLCLLLLSMCTHVPEVHGSVGHLVIR</sequence>
<organism evidence="1 2">
    <name type="scientific">Melghirimyces profundicolus</name>
    <dbReference type="NCBI Taxonomy" id="1242148"/>
    <lineage>
        <taxon>Bacteria</taxon>
        <taxon>Bacillati</taxon>
        <taxon>Bacillota</taxon>
        <taxon>Bacilli</taxon>
        <taxon>Bacillales</taxon>
        <taxon>Thermoactinomycetaceae</taxon>
        <taxon>Melghirimyces</taxon>
    </lineage>
</organism>
<dbReference type="AlphaFoldDB" id="A0A2T6BC48"/>
<proteinExistence type="predicted"/>
<accession>A0A2T6BC48</accession>